<feature type="region of interest" description="Disordered" evidence="1">
    <location>
        <begin position="122"/>
        <end position="144"/>
    </location>
</feature>
<dbReference type="Proteomes" id="UP000193218">
    <property type="component" value="Unassembled WGS sequence"/>
</dbReference>
<dbReference type="InParanoid" id="A0A1Y1U7M5"/>
<dbReference type="RefSeq" id="XP_021868300.1">
    <property type="nucleotide sequence ID" value="XM_022017071.1"/>
</dbReference>
<accession>A0A1Y1U7M5</accession>
<proteinExistence type="predicted"/>
<feature type="region of interest" description="Disordered" evidence="1">
    <location>
        <begin position="171"/>
        <end position="195"/>
    </location>
</feature>
<name>A0A1Y1U7M5_9TREE</name>
<dbReference type="OrthoDB" id="2563847at2759"/>
<protein>
    <recommendedName>
        <fullName evidence="4">Mediator of RNA polymerase II transcription subunit 11</fullName>
    </recommendedName>
</protein>
<dbReference type="GeneID" id="33558880"/>
<feature type="compositionally biased region" description="Basic and acidic residues" evidence="1">
    <location>
        <begin position="171"/>
        <end position="184"/>
    </location>
</feature>
<reference evidence="2 3" key="1">
    <citation type="submission" date="2017-03" db="EMBL/GenBank/DDBJ databases">
        <title>Widespread Adenine N6-methylation of Active Genes in Fungi.</title>
        <authorList>
            <consortium name="DOE Joint Genome Institute"/>
            <person name="Mondo S.J."/>
            <person name="Dannebaum R.O."/>
            <person name="Kuo R.C."/>
            <person name="Louie K.B."/>
            <person name="Bewick A.J."/>
            <person name="Labutti K."/>
            <person name="Haridas S."/>
            <person name="Kuo A."/>
            <person name="Salamov A."/>
            <person name="Ahrendt S.R."/>
            <person name="Lau R."/>
            <person name="Bowen B.P."/>
            <person name="Lipzen A."/>
            <person name="Sullivan W."/>
            <person name="Andreopoulos W.B."/>
            <person name="Clum A."/>
            <person name="Lindquist E."/>
            <person name="Daum C."/>
            <person name="Northen T.R."/>
            <person name="Ramamoorthy G."/>
            <person name="Schmitz R.J."/>
            <person name="Gryganskyi A."/>
            <person name="Culley D."/>
            <person name="Magnuson J."/>
            <person name="James T.Y."/>
            <person name="O'Malley M.A."/>
            <person name="Stajich J.E."/>
            <person name="Spatafora J.W."/>
            <person name="Visel A."/>
            <person name="Grigoriev I.V."/>
        </authorList>
    </citation>
    <scope>NUCLEOTIDE SEQUENCE [LARGE SCALE GENOMIC DNA]</scope>
    <source>
        <strain evidence="2 3">NRRL Y-17943</strain>
    </source>
</reference>
<comment type="caution">
    <text evidence="2">The sequence shown here is derived from an EMBL/GenBank/DDBJ whole genome shotgun (WGS) entry which is preliminary data.</text>
</comment>
<evidence type="ECO:0000256" key="1">
    <source>
        <dbReference type="SAM" id="MobiDB-lite"/>
    </source>
</evidence>
<evidence type="ECO:0000313" key="3">
    <source>
        <dbReference type="Proteomes" id="UP000193218"/>
    </source>
</evidence>
<evidence type="ECO:0000313" key="2">
    <source>
        <dbReference type="EMBL" id="ORX34012.1"/>
    </source>
</evidence>
<feature type="compositionally biased region" description="Low complexity" evidence="1">
    <location>
        <begin position="124"/>
        <end position="134"/>
    </location>
</feature>
<organism evidence="2 3">
    <name type="scientific">Kockovaella imperatae</name>
    <dbReference type="NCBI Taxonomy" id="4999"/>
    <lineage>
        <taxon>Eukaryota</taxon>
        <taxon>Fungi</taxon>
        <taxon>Dikarya</taxon>
        <taxon>Basidiomycota</taxon>
        <taxon>Agaricomycotina</taxon>
        <taxon>Tremellomycetes</taxon>
        <taxon>Tremellales</taxon>
        <taxon>Cuniculitremaceae</taxon>
        <taxon>Kockovaella</taxon>
    </lineage>
</organism>
<sequence length="195" mass="21020">MSEGGGMDTSSNNDPLDLESLDLESLFGALTAVESAIPELLASIKPILHHLVSPASVQGSEDEASGIGAREAVDKYMTLLDKIQFVLRQTVYYLLETRAAPQTLRPPPVNAIPTPFASTLPEVTSASTNSTTANGTDSEKSTSTEAELGLYATRLEARFLSEMVDALQRLRENAQKERQSEDRLGNTMSVDPQPP</sequence>
<dbReference type="AlphaFoldDB" id="A0A1Y1U7M5"/>
<evidence type="ECO:0008006" key="4">
    <source>
        <dbReference type="Google" id="ProtNLM"/>
    </source>
</evidence>
<dbReference type="EMBL" id="NBSH01000016">
    <property type="protein sequence ID" value="ORX34012.1"/>
    <property type="molecule type" value="Genomic_DNA"/>
</dbReference>
<feature type="compositionally biased region" description="Polar residues" evidence="1">
    <location>
        <begin position="186"/>
        <end position="195"/>
    </location>
</feature>
<gene>
    <name evidence="2" type="ORF">BD324DRAFT_638027</name>
</gene>
<keyword evidence="3" id="KW-1185">Reference proteome</keyword>